<proteinExistence type="predicted"/>
<evidence type="ECO:0000313" key="2">
    <source>
        <dbReference type="Proteomes" id="UP000594638"/>
    </source>
</evidence>
<dbReference type="AlphaFoldDB" id="A0A8S0PVZ2"/>
<reference evidence="1 2" key="1">
    <citation type="submission" date="2019-12" db="EMBL/GenBank/DDBJ databases">
        <authorList>
            <person name="Alioto T."/>
            <person name="Alioto T."/>
            <person name="Gomez Garrido J."/>
        </authorList>
    </citation>
    <scope>NUCLEOTIDE SEQUENCE [LARGE SCALE GENOMIC DNA]</scope>
</reference>
<comment type="caution">
    <text evidence="1">The sequence shown here is derived from an EMBL/GenBank/DDBJ whole genome shotgun (WGS) entry which is preliminary data.</text>
</comment>
<sequence length="106" mass="12000">MSPLRTPLFQCQPLRIELKRDGGMLSQVEYCLVHLTNQTRDESRLVVRRLPSIKCHVPGDASEMYKGALMDAILTPRPTKTLPIARRSGLGAEALRIFQQERGNQQ</sequence>
<evidence type="ECO:0000313" key="1">
    <source>
        <dbReference type="EMBL" id="CAA2958640.1"/>
    </source>
</evidence>
<protein>
    <submittedName>
        <fullName evidence="1">Uncharacterized protein</fullName>
    </submittedName>
</protein>
<name>A0A8S0PVZ2_OLEEU</name>
<organism evidence="1 2">
    <name type="scientific">Olea europaea subsp. europaea</name>
    <dbReference type="NCBI Taxonomy" id="158383"/>
    <lineage>
        <taxon>Eukaryota</taxon>
        <taxon>Viridiplantae</taxon>
        <taxon>Streptophyta</taxon>
        <taxon>Embryophyta</taxon>
        <taxon>Tracheophyta</taxon>
        <taxon>Spermatophyta</taxon>
        <taxon>Magnoliopsida</taxon>
        <taxon>eudicotyledons</taxon>
        <taxon>Gunneridae</taxon>
        <taxon>Pentapetalae</taxon>
        <taxon>asterids</taxon>
        <taxon>lamiids</taxon>
        <taxon>Lamiales</taxon>
        <taxon>Oleaceae</taxon>
        <taxon>Oleeae</taxon>
        <taxon>Olea</taxon>
    </lineage>
</organism>
<dbReference type="Gramene" id="OE9A105214T1">
    <property type="protein sequence ID" value="OE9A105214C1"/>
    <property type="gene ID" value="OE9A105214"/>
</dbReference>
<keyword evidence="2" id="KW-1185">Reference proteome</keyword>
<accession>A0A8S0PVZ2</accession>
<dbReference type="Proteomes" id="UP000594638">
    <property type="component" value="Unassembled WGS sequence"/>
</dbReference>
<dbReference type="EMBL" id="CACTIH010000276">
    <property type="protein sequence ID" value="CAA2958640.1"/>
    <property type="molecule type" value="Genomic_DNA"/>
</dbReference>
<gene>
    <name evidence="1" type="ORF">OLEA9_A105214</name>
</gene>